<dbReference type="EMBL" id="KV417504">
    <property type="protein sequence ID" value="KZP28295.1"/>
    <property type="molecule type" value="Genomic_DNA"/>
</dbReference>
<name>A0A166RI52_9AGAM</name>
<gene>
    <name evidence="1" type="ORF">FIBSPDRAFT_927697</name>
</gene>
<proteinExistence type="predicted"/>
<reference evidence="1" key="1">
    <citation type="journal article" date="2016" name="Mol. Biol. Evol.">
        <title>Comparative Genomics of Early-Diverging Mushroom-Forming Fungi Provides Insights into the Origins of Lignocellulose Decay Capabilities.</title>
        <authorList>
            <person name="Nagy L.G."/>
            <person name="Riley R."/>
            <person name="Tritt A."/>
            <person name="Adam C."/>
            <person name="Daum C."/>
            <person name="Floudas D."/>
            <person name="Sun H."/>
            <person name="Yadav J.S."/>
            <person name="Pangilinan J."/>
            <person name="Larsson K.H."/>
            <person name="Matsuura K."/>
            <person name="Barry K."/>
            <person name="Labutti K."/>
            <person name="Kuo R."/>
            <person name="Ohm R.A."/>
            <person name="Bhattacharya S.S."/>
            <person name="Shirouzu T."/>
            <person name="Yoshinaga Y."/>
            <person name="Martin F.M."/>
            <person name="Grigoriev I.V."/>
            <person name="Hibbett D.S."/>
        </authorList>
    </citation>
    <scope>NUCLEOTIDE SEQUENCE [LARGE SCALE GENOMIC DNA]</scope>
    <source>
        <strain evidence="1">CBS 109695</strain>
    </source>
</reference>
<dbReference type="AlphaFoldDB" id="A0A166RI52"/>
<accession>A0A166RI52</accession>
<protein>
    <submittedName>
        <fullName evidence="1">Uncharacterized protein</fullName>
    </submittedName>
</protein>
<organism evidence="1">
    <name type="scientific">Athelia psychrophila</name>
    <dbReference type="NCBI Taxonomy" id="1759441"/>
    <lineage>
        <taxon>Eukaryota</taxon>
        <taxon>Fungi</taxon>
        <taxon>Dikarya</taxon>
        <taxon>Basidiomycota</taxon>
        <taxon>Agaricomycotina</taxon>
        <taxon>Agaricomycetes</taxon>
        <taxon>Agaricomycetidae</taxon>
        <taxon>Atheliales</taxon>
        <taxon>Atheliaceae</taxon>
        <taxon>Athelia</taxon>
    </lineage>
</organism>
<evidence type="ECO:0000313" key="1">
    <source>
        <dbReference type="EMBL" id="KZP28295.1"/>
    </source>
</evidence>
<sequence length="126" mass="14321">MARPVACLLDDGQPRPRWLWDVFGRHAYDERDVGTIPNKTLNGLPLAATTQRRRFERQRRALIPGTALVPAHASWRIPPRTGTRCFNVYGIEYKLGLDDAEPTYLLMNLVQSTNFGVVDTKYIPTP</sequence>